<name>A0A7V4N3J8_9BACT</name>
<reference evidence="1" key="1">
    <citation type="journal article" date="2020" name="mSystems">
        <title>Genome- and Community-Level Interaction Insights into Carbon Utilization and Element Cycling Functions of Hydrothermarchaeota in Hydrothermal Sediment.</title>
        <authorList>
            <person name="Zhou Z."/>
            <person name="Liu Y."/>
            <person name="Xu W."/>
            <person name="Pan J."/>
            <person name="Luo Z.H."/>
            <person name="Li M."/>
        </authorList>
    </citation>
    <scope>NUCLEOTIDE SEQUENCE [LARGE SCALE GENOMIC DNA]</scope>
    <source>
        <strain evidence="1">SpSt-711</strain>
    </source>
</reference>
<dbReference type="EMBL" id="DTEI01000075">
    <property type="protein sequence ID" value="HGU15869.1"/>
    <property type="molecule type" value="Genomic_DNA"/>
</dbReference>
<organism evidence="1">
    <name type="scientific">Thermodesulfobacterium geofontis</name>
    <dbReference type="NCBI Taxonomy" id="1295609"/>
    <lineage>
        <taxon>Bacteria</taxon>
        <taxon>Pseudomonadati</taxon>
        <taxon>Thermodesulfobacteriota</taxon>
        <taxon>Thermodesulfobacteria</taxon>
        <taxon>Thermodesulfobacteriales</taxon>
        <taxon>Thermodesulfobacteriaceae</taxon>
        <taxon>Thermodesulfobacterium</taxon>
    </lineage>
</organism>
<dbReference type="AlphaFoldDB" id="A0A7V4N3J8"/>
<gene>
    <name evidence="1" type="ORF">ENU91_04360</name>
</gene>
<sequence>MKRRMDMIEKKAGLNQQSNVCGECAYAELQCPPIIRCKIKNKFMYLETPACENFKMYKEE</sequence>
<proteinExistence type="predicted"/>
<evidence type="ECO:0000313" key="1">
    <source>
        <dbReference type="EMBL" id="HGU15869.1"/>
    </source>
</evidence>
<accession>A0A7V4N3J8</accession>
<protein>
    <submittedName>
        <fullName evidence="1">Uncharacterized protein</fullName>
    </submittedName>
</protein>
<comment type="caution">
    <text evidence="1">The sequence shown here is derived from an EMBL/GenBank/DDBJ whole genome shotgun (WGS) entry which is preliminary data.</text>
</comment>